<comment type="caution">
    <text evidence="1">The sequence shown here is derived from an EMBL/GenBank/DDBJ whole genome shotgun (WGS) entry which is preliminary data.</text>
</comment>
<accession>A0A4R5MJJ6</accession>
<organism evidence="1 2">
    <name type="scientific">Pedobacter changchengzhani</name>
    <dbReference type="NCBI Taxonomy" id="2529274"/>
    <lineage>
        <taxon>Bacteria</taxon>
        <taxon>Pseudomonadati</taxon>
        <taxon>Bacteroidota</taxon>
        <taxon>Sphingobacteriia</taxon>
        <taxon>Sphingobacteriales</taxon>
        <taxon>Sphingobacteriaceae</taxon>
        <taxon>Pedobacter</taxon>
    </lineage>
</organism>
<proteinExistence type="predicted"/>
<dbReference type="OrthoDB" id="768080at2"/>
<dbReference type="Proteomes" id="UP000295668">
    <property type="component" value="Unassembled WGS sequence"/>
</dbReference>
<protein>
    <recommendedName>
        <fullName evidence="3">DUF3575 domain-containing protein</fullName>
    </recommendedName>
</protein>
<dbReference type="EMBL" id="SJCY01000008">
    <property type="protein sequence ID" value="TDG35770.1"/>
    <property type="molecule type" value="Genomic_DNA"/>
</dbReference>
<keyword evidence="2" id="KW-1185">Reference proteome</keyword>
<evidence type="ECO:0008006" key="3">
    <source>
        <dbReference type="Google" id="ProtNLM"/>
    </source>
</evidence>
<reference evidence="1 2" key="1">
    <citation type="submission" date="2019-02" db="EMBL/GenBank/DDBJ databases">
        <title>Pedobacter sp. nov., a novel speices isolated from soil of pinguins habitat in Antarcitica.</title>
        <authorList>
            <person name="He R.-H."/>
        </authorList>
    </citation>
    <scope>NUCLEOTIDE SEQUENCE [LARGE SCALE GENOMIC DNA]</scope>
    <source>
        <strain evidence="1 2">E01020</strain>
    </source>
</reference>
<dbReference type="AlphaFoldDB" id="A0A4R5MJJ6"/>
<evidence type="ECO:0000313" key="1">
    <source>
        <dbReference type="EMBL" id="TDG35770.1"/>
    </source>
</evidence>
<name>A0A4R5MJJ6_9SPHI</name>
<dbReference type="RefSeq" id="WP_133262992.1">
    <property type="nucleotide sequence ID" value="NZ_SJCY01000008.1"/>
</dbReference>
<sequence>MALPELSYERILEDNMSVGLSLAAGIGNEDDFSQYKFLAIPHYRLYFGKRRAAGFFIEGNVAVASVRERDLRYEATNGNYQVSDESTVNFGVGAAVGAKFLTKNGFTGEVFGGLGRFLGDSRSIEAYPRIGITLGKRF</sequence>
<gene>
    <name evidence="1" type="ORF">EZJ43_12180</name>
</gene>
<evidence type="ECO:0000313" key="2">
    <source>
        <dbReference type="Proteomes" id="UP000295668"/>
    </source>
</evidence>